<evidence type="ECO:0000313" key="2">
    <source>
        <dbReference type="EMBL" id="ABG59736.1"/>
    </source>
</evidence>
<feature type="transmembrane region" description="Helical" evidence="1">
    <location>
        <begin position="38"/>
        <end position="59"/>
    </location>
</feature>
<name>A0A6N4SU45_CYTH3</name>
<dbReference type="AlphaFoldDB" id="A0A6N4SU45"/>
<organism evidence="2 3">
    <name type="scientific">Cytophaga hutchinsonii (strain ATCC 33406 / DSM 1761 / CIP 103989 / NBRC 15051 / NCIMB 9469 / D465)</name>
    <dbReference type="NCBI Taxonomy" id="269798"/>
    <lineage>
        <taxon>Bacteria</taxon>
        <taxon>Pseudomonadati</taxon>
        <taxon>Bacteroidota</taxon>
        <taxon>Cytophagia</taxon>
        <taxon>Cytophagales</taxon>
        <taxon>Cytophagaceae</taxon>
        <taxon>Cytophaga</taxon>
    </lineage>
</organism>
<accession>A0A6N4SU45</accession>
<dbReference type="EMBL" id="CP000383">
    <property type="protein sequence ID" value="ABG59736.1"/>
    <property type="molecule type" value="Genomic_DNA"/>
</dbReference>
<evidence type="ECO:0000256" key="1">
    <source>
        <dbReference type="SAM" id="Phobius"/>
    </source>
</evidence>
<reference evidence="2 3" key="1">
    <citation type="journal article" date="2007" name="Appl. Environ. Microbiol.">
        <title>Genome sequence of the cellulolytic gliding bacterium Cytophaga hutchinsonii.</title>
        <authorList>
            <person name="Xie G."/>
            <person name="Bruce D.C."/>
            <person name="Challacombe J.F."/>
            <person name="Chertkov O."/>
            <person name="Detter J.C."/>
            <person name="Gilna P."/>
            <person name="Han C.S."/>
            <person name="Lucas S."/>
            <person name="Misra M."/>
            <person name="Myers G.L."/>
            <person name="Richardson P."/>
            <person name="Tapia R."/>
            <person name="Thayer N."/>
            <person name="Thompson L.S."/>
            <person name="Brettin T.S."/>
            <person name="Henrissat B."/>
            <person name="Wilson D.B."/>
            <person name="McBride M.J."/>
        </authorList>
    </citation>
    <scope>NUCLEOTIDE SEQUENCE [LARGE SCALE GENOMIC DNA]</scope>
    <source>
        <strain evidence="3">ATCC 33406 / DSM 1761 / CIP 103989 / NBRC 15051 / NCIMB 9469 / D465</strain>
    </source>
</reference>
<dbReference type="Proteomes" id="UP000001822">
    <property type="component" value="Chromosome"/>
</dbReference>
<protein>
    <submittedName>
        <fullName evidence="2">Uncharacterized protein</fullName>
    </submittedName>
</protein>
<evidence type="ECO:0000313" key="3">
    <source>
        <dbReference type="Proteomes" id="UP000001822"/>
    </source>
</evidence>
<sequence length="178" mass="20925">MEHFILSILISTLIFIIIPLLCVGFVFFIFKKKLGLKLAVFVSVILLIIFSFFIITNFYPLESFYSNNFEENTKLTLPDSAKLIRYSGNNTIYSFGDYNISYIYQLETTDYNHIYSQLLTKGFHSSDVYLETSENEYLINSPLKYKRKKILTKNFGFKNFDILFLIDNKTIICNSNKW</sequence>
<dbReference type="OrthoDB" id="1377073at2"/>
<proteinExistence type="predicted"/>
<gene>
    <name evidence="2" type="ordered locus">CHU_2482</name>
</gene>
<dbReference type="KEGG" id="chu:CHU_2482"/>
<keyword evidence="1" id="KW-1133">Transmembrane helix</keyword>
<keyword evidence="1" id="KW-0472">Membrane</keyword>
<keyword evidence="1" id="KW-0812">Transmembrane</keyword>
<keyword evidence="3" id="KW-1185">Reference proteome</keyword>
<dbReference type="RefSeq" id="WP_011585850.1">
    <property type="nucleotide sequence ID" value="NC_008255.1"/>
</dbReference>
<feature type="transmembrane region" description="Helical" evidence="1">
    <location>
        <begin position="6"/>
        <end position="29"/>
    </location>
</feature>